<dbReference type="AlphaFoldDB" id="A0A4S8L917"/>
<dbReference type="PROSITE" id="PS00061">
    <property type="entry name" value="ADH_SHORT"/>
    <property type="match status" value="1"/>
</dbReference>
<name>A0A4S8L917_DENBC</name>
<gene>
    <name evidence="4" type="ORF">K435DRAFT_869768</name>
</gene>
<dbReference type="PRINTS" id="PR00081">
    <property type="entry name" value="GDHRDH"/>
</dbReference>
<dbReference type="OrthoDB" id="498125at2759"/>
<protein>
    <submittedName>
        <fullName evidence="4">Short chain oxidoreductase</fullName>
    </submittedName>
</protein>
<dbReference type="GO" id="GO:0016491">
    <property type="term" value="F:oxidoreductase activity"/>
    <property type="evidence" value="ECO:0007669"/>
    <property type="project" value="UniProtKB-KW"/>
</dbReference>
<evidence type="ECO:0000256" key="1">
    <source>
        <dbReference type="ARBA" id="ARBA00006484"/>
    </source>
</evidence>
<dbReference type="PANTHER" id="PTHR43639">
    <property type="entry name" value="OXIDOREDUCTASE, SHORT-CHAIN DEHYDROGENASE/REDUCTASE FAMILY (AFU_ORTHOLOGUE AFUA_5G02870)"/>
    <property type="match status" value="1"/>
</dbReference>
<keyword evidence="3" id="KW-0560">Oxidoreductase</keyword>
<accession>A0A4S8L917</accession>
<dbReference type="InterPro" id="IPR036291">
    <property type="entry name" value="NAD(P)-bd_dom_sf"/>
</dbReference>
<dbReference type="PANTHER" id="PTHR43639:SF1">
    <property type="entry name" value="SHORT-CHAIN DEHYDROGENASE_REDUCTASE FAMILY PROTEIN"/>
    <property type="match status" value="1"/>
</dbReference>
<dbReference type="InterPro" id="IPR002347">
    <property type="entry name" value="SDR_fam"/>
</dbReference>
<evidence type="ECO:0000256" key="3">
    <source>
        <dbReference type="ARBA" id="ARBA00023002"/>
    </source>
</evidence>
<dbReference type="InterPro" id="IPR020904">
    <property type="entry name" value="Sc_DH/Rdtase_CS"/>
</dbReference>
<keyword evidence="2" id="KW-0521">NADP</keyword>
<dbReference type="Pfam" id="PF13561">
    <property type="entry name" value="adh_short_C2"/>
    <property type="match status" value="1"/>
</dbReference>
<evidence type="ECO:0000313" key="5">
    <source>
        <dbReference type="Proteomes" id="UP000297245"/>
    </source>
</evidence>
<dbReference type="Proteomes" id="UP000297245">
    <property type="component" value="Unassembled WGS sequence"/>
</dbReference>
<evidence type="ECO:0000313" key="4">
    <source>
        <dbReference type="EMBL" id="THU84963.1"/>
    </source>
</evidence>
<proteinExistence type="inferred from homology"/>
<dbReference type="Gene3D" id="3.40.50.720">
    <property type="entry name" value="NAD(P)-binding Rossmann-like Domain"/>
    <property type="match status" value="1"/>
</dbReference>
<dbReference type="EMBL" id="ML179572">
    <property type="protein sequence ID" value="THU84963.1"/>
    <property type="molecule type" value="Genomic_DNA"/>
</dbReference>
<dbReference type="FunFam" id="3.40.50.720:FF:000084">
    <property type="entry name" value="Short-chain dehydrogenase reductase"/>
    <property type="match status" value="1"/>
</dbReference>
<organism evidence="4 5">
    <name type="scientific">Dendrothele bispora (strain CBS 962.96)</name>
    <dbReference type="NCBI Taxonomy" id="1314807"/>
    <lineage>
        <taxon>Eukaryota</taxon>
        <taxon>Fungi</taxon>
        <taxon>Dikarya</taxon>
        <taxon>Basidiomycota</taxon>
        <taxon>Agaricomycotina</taxon>
        <taxon>Agaricomycetes</taxon>
        <taxon>Agaricomycetidae</taxon>
        <taxon>Agaricales</taxon>
        <taxon>Agaricales incertae sedis</taxon>
        <taxon>Dendrothele</taxon>
    </lineage>
</organism>
<keyword evidence="5" id="KW-1185">Reference proteome</keyword>
<comment type="similarity">
    <text evidence="1">Belongs to the short-chain dehydrogenases/reductases (SDR) family.</text>
</comment>
<reference evidence="4 5" key="1">
    <citation type="journal article" date="2019" name="Nat. Ecol. Evol.">
        <title>Megaphylogeny resolves global patterns of mushroom evolution.</title>
        <authorList>
            <person name="Varga T."/>
            <person name="Krizsan K."/>
            <person name="Foldi C."/>
            <person name="Dima B."/>
            <person name="Sanchez-Garcia M."/>
            <person name="Sanchez-Ramirez S."/>
            <person name="Szollosi G.J."/>
            <person name="Szarkandi J.G."/>
            <person name="Papp V."/>
            <person name="Albert L."/>
            <person name="Andreopoulos W."/>
            <person name="Angelini C."/>
            <person name="Antonin V."/>
            <person name="Barry K.W."/>
            <person name="Bougher N.L."/>
            <person name="Buchanan P."/>
            <person name="Buyck B."/>
            <person name="Bense V."/>
            <person name="Catcheside P."/>
            <person name="Chovatia M."/>
            <person name="Cooper J."/>
            <person name="Damon W."/>
            <person name="Desjardin D."/>
            <person name="Finy P."/>
            <person name="Geml J."/>
            <person name="Haridas S."/>
            <person name="Hughes K."/>
            <person name="Justo A."/>
            <person name="Karasinski D."/>
            <person name="Kautmanova I."/>
            <person name="Kiss B."/>
            <person name="Kocsube S."/>
            <person name="Kotiranta H."/>
            <person name="LaButti K.M."/>
            <person name="Lechner B.E."/>
            <person name="Liimatainen K."/>
            <person name="Lipzen A."/>
            <person name="Lukacs Z."/>
            <person name="Mihaltcheva S."/>
            <person name="Morgado L.N."/>
            <person name="Niskanen T."/>
            <person name="Noordeloos M.E."/>
            <person name="Ohm R.A."/>
            <person name="Ortiz-Santana B."/>
            <person name="Ovrebo C."/>
            <person name="Racz N."/>
            <person name="Riley R."/>
            <person name="Savchenko A."/>
            <person name="Shiryaev A."/>
            <person name="Soop K."/>
            <person name="Spirin V."/>
            <person name="Szebenyi C."/>
            <person name="Tomsovsky M."/>
            <person name="Tulloss R.E."/>
            <person name="Uehling J."/>
            <person name="Grigoriev I.V."/>
            <person name="Vagvolgyi C."/>
            <person name="Papp T."/>
            <person name="Martin F.M."/>
            <person name="Miettinen O."/>
            <person name="Hibbett D.S."/>
            <person name="Nagy L.G."/>
        </authorList>
    </citation>
    <scope>NUCLEOTIDE SEQUENCE [LARGE SCALE GENOMIC DNA]</scope>
    <source>
        <strain evidence="4 5">CBS 962.96</strain>
    </source>
</reference>
<dbReference type="SUPFAM" id="SSF51735">
    <property type="entry name" value="NAD(P)-binding Rossmann-fold domains"/>
    <property type="match status" value="1"/>
</dbReference>
<evidence type="ECO:0000256" key="2">
    <source>
        <dbReference type="ARBA" id="ARBA00022857"/>
    </source>
</evidence>
<sequence>MSFSGTRIAIVTGSAQGIGRALALRLADDGFNVGVNDVSSKKDLLMKLVEEINAKGRKACILPADISKEEEVAGMVETVVREFGSLDVMVANGAIFLAKPILETSVEDWDRIQSVNCRGTFLCYKHAAKQMIAQGRGGKIIGASSTLGRQNEGGMTVYGASKGAIIQLTQGAAREWGSLGITVNCYAPGTVDTPLLRSLIADPNDPNFSANLALKRVGKPEDITGIVSFLASKDADWITGQSFGVNGGQFFN</sequence>
<dbReference type="PRINTS" id="PR00080">
    <property type="entry name" value="SDRFAMILY"/>
</dbReference>